<dbReference type="PANTHER" id="PTHR10903:SF184">
    <property type="entry name" value="GTP-BINDING PROTEIN A"/>
    <property type="match status" value="1"/>
</dbReference>
<dbReference type="SUPFAM" id="SSF52540">
    <property type="entry name" value="P-loop containing nucleoside triphosphate hydrolases"/>
    <property type="match status" value="1"/>
</dbReference>
<dbReference type="AlphaFoldDB" id="A0A8B6ECL9"/>
<accession>A0A8B6ECL9</accession>
<proteinExistence type="inferred from homology"/>
<name>A0A8B6ECL9_MYTGA</name>
<sequence length="392" mass="44179">MMATLGKGYPSDDDLANELRIVLIGKTGSGKSETGNTILGKPIFDAKYSGSSVTRKCQMEEVFRGNKKIVVVDTPGVFDTEMSSEETKKEITKCIGLTSPGPHCFLVVIQVGRFSPEERQTLETYLKMFGEGVYRYLIVLFTKVDTLPGDHRLSQKFDSFLENIPDDLQRFLDLCENRCLPFNNAANGKKRKKYFHRLFDLIQATVGKNEGEFYTNDMYRETEKIIQMAIEKERKESNYVNVDFSRAADKTTKEKKREGHGVQNKDKQIRGIKQHLGNGIMEKGGKLLNGEIEIDTELVGDISNIDMTDLEGVATVAGKFLKKCKKDDVQKSLGRKDTAQLRKTVRRQIEEGEPTISHRLKEGVISFVSTIADGIAKEFPNYIKSLFEKGGE</sequence>
<dbReference type="GO" id="GO:0005525">
    <property type="term" value="F:GTP binding"/>
    <property type="evidence" value="ECO:0007669"/>
    <property type="project" value="UniProtKB-KW"/>
</dbReference>
<keyword evidence="2" id="KW-0547">Nucleotide-binding</keyword>
<feature type="domain" description="AIG1-type G" evidence="4">
    <location>
        <begin position="16"/>
        <end position="223"/>
    </location>
</feature>
<comment type="similarity">
    <text evidence="1">Belongs to the TRAFAC class TrmE-Era-EngA-EngB-Septin-like GTPase superfamily. AIG1/Toc34/Toc159-like paraseptin GTPase family. IAN subfamily.</text>
</comment>
<keyword evidence="3" id="KW-0342">GTP-binding</keyword>
<evidence type="ECO:0000256" key="1">
    <source>
        <dbReference type="ARBA" id="ARBA00008535"/>
    </source>
</evidence>
<dbReference type="EMBL" id="UYJE01004987">
    <property type="protein sequence ID" value="VDI33062.1"/>
    <property type="molecule type" value="Genomic_DNA"/>
</dbReference>
<evidence type="ECO:0000313" key="5">
    <source>
        <dbReference type="EMBL" id="VDI33062.1"/>
    </source>
</evidence>
<keyword evidence="6" id="KW-1185">Reference proteome</keyword>
<protein>
    <recommendedName>
        <fullName evidence="4">AIG1-type G domain-containing protein</fullName>
    </recommendedName>
</protein>
<evidence type="ECO:0000256" key="2">
    <source>
        <dbReference type="ARBA" id="ARBA00022741"/>
    </source>
</evidence>
<dbReference type="PANTHER" id="PTHR10903">
    <property type="entry name" value="GTPASE, IMAP FAMILY MEMBER-RELATED"/>
    <property type="match status" value="1"/>
</dbReference>
<dbReference type="OrthoDB" id="431287at2759"/>
<dbReference type="InterPro" id="IPR006703">
    <property type="entry name" value="G_AIG1"/>
</dbReference>
<dbReference type="Pfam" id="PF04548">
    <property type="entry name" value="AIG1"/>
    <property type="match status" value="1"/>
</dbReference>
<dbReference type="PROSITE" id="PS51720">
    <property type="entry name" value="G_AIG1"/>
    <property type="match status" value="1"/>
</dbReference>
<dbReference type="Gene3D" id="3.40.50.300">
    <property type="entry name" value="P-loop containing nucleotide triphosphate hydrolases"/>
    <property type="match status" value="1"/>
</dbReference>
<dbReference type="Proteomes" id="UP000596742">
    <property type="component" value="Unassembled WGS sequence"/>
</dbReference>
<comment type="caution">
    <text evidence="5">The sequence shown here is derived from an EMBL/GenBank/DDBJ whole genome shotgun (WGS) entry which is preliminary data.</text>
</comment>
<dbReference type="InterPro" id="IPR045058">
    <property type="entry name" value="GIMA/IAN/Toc"/>
</dbReference>
<evidence type="ECO:0000259" key="4">
    <source>
        <dbReference type="PROSITE" id="PS51720"/>
    </source>
</evidence>
<evidence type="ECO:0000313" key="6">
    <source>
        <dbReference type="Proteomes" id="UP000596742"/>
    </source>
</evidence>
<reference evidence="5" key="1">
    <citation type="submission" date="2018-11" db="EMBL/GenBank/DDBJ databases">
        <authorList>
            <person name="Alioto T."/>
            <person name="Alioto T."/>
        </authorList>
    </citation>
    <scope>NUCLEOTIDE SEQUENCE</scope>
</reference>
<dbReference type="InterPro" id="IPR027417">
    <property type="entry name" value="P-loop_NTPase"/>
</dbReference>
<organism evidence="5 6">
    <name type="scientific">Mytilus galloprovincialis</name>
    <name type="common">Mediterranean mussel</name>
    <dbReference type="NCBI Taxonomy" id="29158"/>
    <lineage>
        <taxon>Eukaryota</taxon>
        <taxon>Metazoa</taxon>
        <taxon>Spiralia</taxon>
        <taxon>Lophotrochozoa</taxon>
        <taxon>Mollusca</taxon>
        <taxon>Bivalvia</taxon>
        <taxon>Autobranchia</taxon>
        <taxon>Pteriomorphia</taxon>
        <taxon>Mytilida</taxon>
        <taxon>Mytiloidea</taxon>
        <taxon>Mytilidae</taxon>
        <taxon>Mytilinae</taxon>
        <taxon>Mytilus</taxon>
    </lineage>
</organism>
<gene>
    <name evidence="5" type="ORF">MGAL_10B066826</name>
</gene>
<dbReference type="CDD" id="cd01852">
    <property type="entry name" value="AIG1"/>
    <property type="match status" value="1"/>
</dbReference>
<dbReference type="FunFam" id="3.40.50.300:FF:000366">
    <property type="entry name" value="GTPase, IMAP family member 2"/>
    <property type="match status" value="1"/>
</dbReference>
<evidence type="ECO:0000256" key="3">
    <source>
        <dbReference type="ARBA" id="ARBA00023134"/>
    </source>
</evidence>